<dbReference type="PROSITE" id="PS50928">
    <property type="entry name" value="ABC_TM1"/>
    <property type="match status" value="1"/>
</dbReference>
<dbReference type="Pfam" id="PF00528">
    <property type="entry name" value="BPD_transp_1"/>
    <property type="match status" value="1"/>
</dbReference>
<evidence type="ECO:0000256" key="3">
    <source>
        <dbReference type="ARBA" id="ARBA00022475"/>
    </source>
</evidence>
<evidence type="ECO:0000313" key="9">
    <source>
        <dbReference type="EMBL" id="SUJ11467.1"/>
    </source>
</evidence>
<keyword evidence="5 7" id="KW-1133">Transmembrane helix</keyword>
<name>A0A380C4M2_SPOPA</name>
<dbReference type="CDD" id="cd06261">
    <property type="entry name" value="TM_PBP2"/>
    <property type="match status" value="1"/>
</dbReference>
<keyword evidence="3" id="KW-1003">Cell membrane</keyword>
<proteinExistence type="inferred from homology"/>
<evidence type="ECO:0000313" key="10">
    <source>
        <dbReference type="Proteomes" id="UP000254519"/>
    </source>
</evidence>
<dbReference type="RefSeq" id="WP_115362052.1">
    <property type="nucleotide sequence ID" value="NZ_CP038012.1"/>
</dbReference>
<dbReference type="PANTHER" id="PTHR30151:SF25">
    <property type="entry name" value="TAURINE TRANSPORT SYSTEM PERMEASE PROTEIN TAUC"/>
    <property type="match status" value="1"/>
</dbReference>
<evidence type="ECO:0000256" key="7">
    <source>
        <dbReference type="RuleBase" id="RU363032"/>
    </source>
</evidence>
<dbReference type="InterPro" id="IPR035906">
    <property type="entry name" value="MetI-like_sf"/>
</dbReference>
<keyword evidence="2 7" id="KW-0813">Transport</keyword>
<dbReference type="OrthoDB" id="9804353at2"/>
<organism evidence="9 10">
    <name type="scientific">Sporosarcina pasteurii</name>
    <name type="common">Bacillus pasteurii</name>
    <dbReference type="NCBI Taxonomy" id="1474"/>
    <lineage>
        <taxon>Bacteria</taxon>
        <taxon>Bacillati</taxon>
        <taxon>Bacillota</taxon>
        <taxon>Bacilli</taxon>
        <taxon>Bacillales</taxon>
        <taxon>Caryophanaceae</taxon>
        <taxon>Sporosarcina</taxon>
    </lineage>
</organism>
<feature type="transmembrane region" description="Helical" evidence="7">
    <location>
        <begin position="70"/>
        <end position="89"/>
    </location>
</feature>
<gene>
    <name evidence="9" type="primary">ssuC_5</name>
    <name evidence="9" type="ORF">NCTC4822_02138</name>
</gene>
<keyword evidence="6 7" id="KW-0472">Membrane</keyword>
<evidence type="ECO:0000256" key="1">
    <source>
        <dbReference type="ARBA" id="ARBA00004651"/>
    </source>
</evidence>
<feature type="transmembrane region" description="Helical" evidence="7">
    <location>
        <begin position="224"/>
        <end position="246"/>
    </location>
</feature>
<keyword evidence="4 7" id="KW-0812">Transmembrane</keyword>
<comment type="subcellular location">
    <subcellularLocation>
        <location evidence="1 7">Cell membrane</location>
        <topology evidence="1 7">Multi-pass membrane protein</topology>
    </subcellularLocation>
</comment>
<dbReference type="Gene3D" id="1.10.3720.10">
    <property type="entry name" value="MetI-like"/>
    <property type="match status" value="1"/>
</dbReference>
<dbReference type="Proteomes" id="UP000254519">
    <property type="component" value="Unassembled WGS sequence"/>
</dbReference>
<feature type="domain" description="ABC transmembrane type-1" evidence="8">
    <location>
        <begin position="61"/>
        <end position="243"/>
    </location>
</feature>
<evidence type="ECO:0000256" key="6">
    <source>
        <dbReference type="ARBA" id="ARBA00023136"/>
    </source>
</evidence>
<dbReference type="SUPFAM" id="SSF161098">
    <property type="entry name" value="MetI-like"/>
    <property type="match status" value="1"/>
</dbReference>
<dbReference type="InterPro" id="IPR000515">
    <property type="entry name" value="MetI-like"/>
</dbReference>
<reference evidence="9 10" key="1">
    <citation type="submission" date="2018-06" db="EMBL/GenBank/DDBJ databases">
        <authorList>
            <consortium name="Pathogen Informatics"/>
            <person name="Doyle S."/>
        </authorList>
    </citation>
    <scope>NUCLEOTIDE SEQUENCE [LARGE SCALE GENOMIC DNA]</scope>
    <source>
        <strain evidence="10">ATCC 11859 / DSM 33 / NCIB 8841 / NCTC 4822</strain>
    </source>
</reference>
<evidence type="ECO:0000256" key="4">
    <source>
        <dbReference type="ARBA" id="ARBA00022692"/>
    </source>
</evidence>
<dbReference type="AlphaFoldDB" id="A0A380C4M2"/>
<evidence type="ECO:0000259" key="8">
    <source>
        <dbReference type="PROSITE" id="PS50928"/>
    </source>
</evidence>
<feature type="transmembrane region" description="Helical" evidence="7">
    <location>
        <begin position="127"/>
        <end position="146"/>
    </location>
</feature>
<dbReference type="EMBL" id="UGYZ01000002">
    <property type="protein sequence ID" value="SUJ11467.1"/>
    <property type="molecule type" value="Genomic_DNA"/>
</dbReference>
<dbReference type="PANTHER" id="PTHR30151">
    <property type="entry name" value="ALKANE SULFONATE ABC TRANSPORTER-RELATED, MEMBRANE SUBUNIT"/>
    <property type="match status" value="1"/>
</dbReference>
<feature type="transmembrane region" description="Helical" evidence="7">
    <location>
        <begin position="101"/>
        <end position="121"/>
    </location>
</feature>
<dbReference type="GO" id="GO:0010438">
    <property type="term" value="P:cellular response to sulfur starvation"/>
    <property type="evidence" value="ECO:0007669"/>
    <property type="project" value="TreeGrafter"/>
</dbReference>
<accession>A0A380C4M2</accession>
<comment type="similarity">
    <text evidence="7">Belongs to the binding-protein-dependent transport system permease family.</text>
</comment>
<keyword evidence="10" id="KW-1185">Reference proteome</keyword>
<evidence type="ECO:0000256" key="2">
    <source>
        <dbReference type="ARBA" id="ARBA00022448"/>
    </source>
</evidence>
<evidence type="ECO:0000256" key="5">
    <source>
        <dbReference type="ARBA" id="ARBA00022989"/>
    </source>
</evidence>
<protein>
    <submittedName>
        <fullName evidence="9">Aliphatic sulfonates transport permease protein ssuC</fullName>
    </submittedName>
</protein>
<sequence>MQNSLKKSRFIVFSLAELLLFLSLWQLLAMTDWFPTYISSPAVVFGIIGEMFMTGEVFPHIGVSLYRSIIGFLLVVLFGTGLGILAGFFQPIGRFFDPVVSFFNPIPKIALLPVFLVWFGVTDTTRILIIFTSAFFPCFIATLDGVRGINKLYLWSAENMGASRFKMLYRVILPASLPKIFDGWRVALALTFVMMFSSEMIGSSTGKGLGFMILNADAYGRTDIVLAAVTVIAALGFLFDRLLIALRQRVLWWQNR</sequence>
<dbReference type="GO" id="GO:0005886">
    <property type="term" value="C:plasma membrane"/>
    <property type="evidence" value="ECO:0007669"/>
    <property type="project" value="UniProtKB-SubCell"/>
</dbReference>
<dbReference type="GO" id="GO:0055085">
    <property type="term" value="P:transmembrane transport"/>
    <property type="evidence" value="ECO:0007669"/>
    <property type="project" value="InterPro"/>
</dbReference>